<gene>
    <name evidence="5" type="ORF">ABB26_06505</name>
</gene>
<keyword evidence="3" id="KW-0812">Transmembrane</keyword>
<dbReference type="PROSITE" id="PS50234">
    <property type="entry name" value="VWFA"/>
    <property type="match status" value="1"/>
</dbReference>
<name>A0A0R0CFX3_9GAMM</name>
<dbReference type="InterPro" id="IPR050768">
    <property type="entry name" value="UPF0353/GerABKA_families"/>
</dbReference>
<dbReference type="Pfam" id="PF13519">
    <property type="entry name" value="VWA_2"/>
    <property type="match status" value="1"/>
</dbReference>
<dbReference type="InterPro" id="IPR011990">
    <property type="entry name" value="TPR-like_helical_dom_sf"/>
</dbReference>
<dbReference type="EMBL" id="LDJI01000012">
    <property type="protein sequence ID" value="KRG64676.1"/>
    <property type="molecule type" value="Genomic_DNA"/>
</dbReference>
<dbReference type="Proteomes" id="UP000050864">
    <property type="component" value="Unassembled WGS sequence"/>
</dbReference>
<dbReference type="InterPro" id="IPR002035">
    <property type="entry name" value="VWF_A"/>
</dbReference>
<dbReference type="InterPro" id="IPR036465">
    <property type="entry name" value="vWFA_dom_sf"/>
</dbReference>
<sequence length="605" mass="67104">MAGAARMNLWQQLHFLRPEWLWALLLVPLALLGNSYLQRRRSRWHEAVDAHLLPHLLTGTSKRRWWGRVALSLGLLLAVLALAGPSWRQVEQPLWETKTPLVIVLDLSSSIRAPDLPPSRLLQVRAKLASLLRERKGGEVALIAYAWEPFTVAPLTDDAANVALFLDALAPEVMPLDGQKTDRALAWAGDLLKQSGARSGDVLLLTDHADAAAVTAAAQLRAAGHEVSVLGLGSLQGASYRDSRGGIEHAHLDETSLRALAVAGGGRYQRLAGTDADLQALDVLQPQAQASSRQRSEQGRSWQDEGYWLLLPLLLLALFAFRRPRRVLPLFVLCALLPMMQPAAAAEQGGWWQRADQLQHQRLSEGVDAYRQGDFATAQKRFEGIDSDQGWYNLGNALARQGRLDDAINAYDRALKLHPDMEDAVANRAAVDAARKRKSQQDQKDQQQGDKGKQKPQQGQDSQGQQTPNPQQGQQQQGQQQSDSSQQGQPQSSDSKDAGQQGQQGDQGKPRQESGEPEGEDAGKQQQADQAQRQRMQEAMRQRQRQGQAGNETDEAAAARAAMTPQQREQQQAVEAWMQRVPDEPGDLLKAKFQLEYERRMRERR</sequence>
<dbReference type="InterPro" id="IPR019734">
    <property type="entry name" value="TPR_rpt"/>
</dbReference>
<feature type="repeat" description="TPR" evidence="1">
    <location>
        <begin position="388"/>
        <end position="421"/>
    </location>
</feature>
<evidence type="ECO:0000256" key="2">
    <source>
        <dbReference type="SAM" id="MobiDB-lite"/>
    </source>
</evidence>
<organism evidence="5 6">
    <name type="scientific">Stenotrophomonas humi</name>
    <dbReference type="NCBI Taxonomy" id="405444"/>
    <lineage>
        <taxon>Bacteria</taxon>
        <taxon>Pseudomonadati</taxon>
        <taxon>Pseudomonadota</taxon>
        <taxon>Gammaproteobacteria</taxon>
        <taxon>Lysobacterales</taxon>
        <taxon>Lysobacteraceae</taxon>
        <taxon>Stenotrophomonas</taxon>
    </lineage>
</organism>
<protein>
    <submittedName>
        <fullName evidence="5">Membrane protein</fullName>
    </submittedName>
</protein>
<dbReference type="STRING" id="405444.ABB26_06505"/>
<evidence type="ECO:0000313" key="6">
    <source>
        <dbReference type="Proteomes" id="UP000050864"/>
    </source>
</evidence>
<comment type="caution">
    <text evidence="5">The sequence shown here is derived from an EMBL/GenBank/DDBJ whole genome shotgun (WGS) entry which is preliminary data.</text>
</comment>
<keyword evidence="6" id="KW-1185">Reference proteome</keyword>
<feature type="transmembrane region" description="Helical" evidence="3">
    <location>
        <begin position="20"/>
        <end position="37"/>
    </location>
</feature>
<feature type="compositionally biased region" description="Basic and acidic residues" evidence="2">
    <location>
        <begin position="439"/>
        <end position="453"/>
    </location>
</feature>
<evidence type="ECO:0000259" key="4">
    <source>
        <dbReference type="PROSITE" id="PS50234"/>
    </source>
</evidence>
<dbReference type="Pfam" id="PF00515">
    <property type="entry name" value="TPR_1"/>
    <property type="match status" value="1"/>
</dbReference>
<keyword evidence="3" id="KW-0472">Membrane</keyword>
<feature type="region of interest" description="Disordered" evidence="2">
    <location>
        <begin position="428"/>
        <end position="581"/>
    </location>
</feature>
<dbReference type="SMART" id="SM00327">
    <property type="entry name" value="VWA"/>
    <property type="match status" value="1"/>
</dbReference>
<dbReference type="PANTHER" id="PTHR22550">
    <property type="entry name" value="SPORE GERMINATION PROTEIN"/>
    <property type="match status" value="1"/>
</dbReference>
<dbReference type="SUPFAM" id="SSF48452">
    <property type="entry name" value="TPR-like"/>
    <property type="match status" value="1"/>
</dbReference>
<reference evidence="5 6" key="1">
    <citation type="submission" date="2015-05" db="EMBL/GenBank/DDBJ databases">
        <title>Genome sequencing and analysis of members of genus Stenotrophomonas.</title>
        <authorList>
            <person name="Patil P.P."/>
            <person name="Midha S."/>
            <person name="Patil P.B."/>
        </authorList>
    </citation>
    <scope>NUCLEOTIDE SEQUENCE [LARGE SCALE GENOMIC DNA]</scope>
    <source>
        <strain evidence="5 6">DSM 18929</strain>
    </source>
</reference>
<evidence type="ECO:0000256" key="1">
    <source>
        <dbReference type="PROSITE-ProRule" id="PRU00339"/>
    </source>
</evidence>
<feature type="transmembrane region" description="Helical" evidence="3">
    <location>
        <begin position="65"/>
        <end position="87"/>
    </location>
</feature>
<proteinExistence type="predicted"/>
<feature type="compositionally biased region" description="Low complexity" evidence="2">
    <location>
        <begin position="455"/>
        <end position="507"/>
    </location>
</feature>
<evidence type="ECO:0000313" key="5">
    <source>
        <dbReference type="EMBL" id="KRG64676.1"/>
    </source>
</evidence>
<feature type="compositionally biased region" description="Low complexity" evidence="2">
    <location>
        <begin position="542"/>
        <end position="562"/>
    </location>
</feature>
<dbReference type="PROSITE" id="PS50293">
    <property type="entry name" value="TPR_REGION"/>
    <property type="match status" value="1"/>
</dbReference>
<feature type="compositionally biased region" description="Polar residues" evidence="2">
    <location>
        <begin position="564"/>
        <end position="573"/>
    </location>
</feature>
<dbReference type="SUPFAM" id="SSF53300">
    <property type="entry name" value="vWA-like"/>
    <property type="match status" value="1"/>
</dbReference>
<feature type="compositionally biased region" description="Low complexity" evidence="2">
    <location>
        <begin position="524"/>
        <end position="534"/>
    </location>
</feature>
<keyword evidence="1" id="KW-0802">TPR repeat</keyword>
<dbReference type="PATRIC" id="fig|405444.3.peg.303"/>
<accession>A0A0R0CFX3</accession>
<dbReference type="Gene3D" id="3.40.50.410">
    <property type="entry name" value="von Willebrand factor, type A domain"/>
    <property type="match status" value="1"/>
</dbReference>
<feature type="domain" description="VWFA" evidence="4">
    <location>
        <begin position="100"/>
        <end position="288"/>
    </location>
</feature>
<dbReference type="AlphaFoldDB" id="A0A0R0CFX3"/>
<keyword evidence="3" id="KW-1133">Transmembrane helix</keyword>
<dbReference type="OrthoDB" id="9807628at2"/>
<dbReference type="SMART" id="SM00028">
    <property type="entry name" value="TPR"/>
    <property type="match status" value="1"/>
</dbReference>
<dbReference type="PANTHER" id="PTHR22550:SF14">
    <property type="entry name" value="VWFA DOMAIN-CONTAINING PROTEIN"/>
    <property type="match status" value="1"/>
</dbReference>
<dbReference type="Gene3D" id="1.25.40.10">
    <property type="entry name" value="Tetratricopeptide repeat domain"/>
    <property type="match status" value="1"/>
</dbReference>
<evidence type="ECO:0000256" key="3">
    <source>
        <dbReference type="SAM" id="Phobius"/>
    </source>
</evidence>
<dbReference type="PROSITE" id="PS50005">
    <property type="entry name" value="TPR"/>
    <property type="match status" value="1"/>
</dbReference>